<evidence type="ECO:0000313" key="2">
    <source>
        <dbReference type="Proteomes" id="UP000185639"/>
    </source>
</evidence>
<reference evidence="2" key="1">
    <citation type="submission" date="2017-01" db="EMBL/GenBank/DDBJ databases">
        <authorList>
            <person name="Varghese N."/>
            <person name="Submissions S."/>
        </authorList>
    </citation>
    <scope>NUCLEOTIDE SEQUENCE [LARGE SCALE GENOMIC DNA]</scope>
    <source>
        <strain evidence="2">DSM 24913</strain>
    </source>
</reference>
<evidence type="ECO:0008006" key="3">
    <source>
        <dbReference type="Google" id="ProtNLM"/>
    </source>
</evidence>
<dbReference type="STRING" id="484498.SAMN05421686_102252"/>
<evidence type="ECO:0000313" key="1">
    <source>
        <dbReference type="EMBL" id="SIS54495.1"/>
    </source>
</evidence>
<dbReference type="InterPro" id="IPR008886">
    <property type="entry name" value="UPF0227/Esterase_YqiA"/>
</dbReference>
<protein>
    <recommendedName>
        <fullName evidence="3">Esterase</fullName>
    </recommendedName>
</protein>
<dbReference type="AlphaFoldDB" id="A0A1N7JYT0"/>
<dbReference type="Pfam" id="PF05728">
    <property type="entry name" value="UPF0227"/>
    <property type="match status" value="1"/>
</dbReference>
<name>A0A1N7JYT0_9GAMM</name>
<dbReference type="InterPro" id="IPR029058">
    <property type="entry name" value="AB_hydrolase_fold"/>
</dbReference>
<proteinExistence type="predicted"/>
<dbReference type="PANTHER" id="PTHR35602">
    <property type="entry name" value="ESTERASE YQIA-RELATED"/>
    <property type="match status" value="1"/>
</dbReference>
<dbReference type="PANTHER" id="PTHR35602:SF3">
    <property type="entry name" value="ESTERASE YQIA"/>
    <property type="match status" value="1"/>
</dbReference>
<dbReference type="EMBL" id="FTOH01000002">
    <property type="protein sequence ID" value="SIS54495.1"/>
    <property type="molecule type" value="Genomic_DNA"/>
</dbReference>
<gene>
    <name evidence="1" type="ORF">SAMN05421686_102252</name>
</gene>
<keyword evidence="2" id="KW-1185">Reference proteome</keyword>
<dbReference type="Proteomes" id="UP000185639">
    <property type="component" value="Unassembled WGS sequence"/>
</dbReference>
<dbReference type="Gene3D" id="3.40.50.1820">
    <property type="entry name" value="alpha/beta hydrolase"/>
    <property type="match status" value="1"/>
</dbReference>
<dbReference type="OrthoDB" id="9814831at2"/>
<sequence length="202" mass="22785">MLIPASVQNSGCLYLHGFLSSPASEKAQQMTALFREHPELGSINAPFIHFDPQDAIALAEQALAELREKHDRVWVVGSSLGGFYATFLAEKHNVPAVLINPAVRPFELFRHYLGEHTHYHTGETLLLEEAHLHQLEALNTPVVQNPQNLLLLLQTGDETLDYRHAAELYRECPGWLEGGGDHSFQHFIDRVPQMLGHLSRLW</sequence>
<dbReference type="SUPFAM" id="SSF53474">
    <property type="entry name" value="alpha/beta-Hydrolases"/>
    <property type="match status" value="1"/>
</dbReference>
<accession>A0A1N7JYT0</accession>
<organism evidence="1 2">
    <name type="scientific">Thalassolituus maritimus</name>
    <dbReference type="NCBI Taxonomy" id="484498"/>
    <lineage>
        <taxon>Bacteria</taxon>
        <taxon>Pseudomonadati</taxon>
        <taxon>Pseudomonadota</taxon>
        <taxon>Gammaproteobacteria</taxon>
        <taxon>Oceanospirillales</taxon>
        <taxon>Oceanospirillaceae</taxon>
        <taxon>Thalassolituus</taxon>
    </lineage>
</organism>
<dbReference type="RefSeq" id="WP_076514388.1">
    <property type="nucleotide sequence ID" value="NZ_FTOH01000002.1"/>
</dbReference>